<dbReference type="EMBL" id="CAXLJM020000146">
    <property type="protein sequence ID" value="CAL8141187.1"/>
    <property type="molecule type" value="Genomic_DNA"/>
</dbReference>
<dbReference type="SUPFAM" id="SSF75005">
    <property type="entry name" value="Arabinanase/levansucrase/invertase"/>
    <property type="match status" value="1"/>
</dbReference>
<dbReference type="InterPro" id="IPR006710">
    <property type="entry name" value="Glyco_hydro_43"/>
</dbReference>
<gene>
    <name evidence="7" type="ORF">ODALV1_LOCUS28612</name>
</gene>
<dbReference type="PANTHER" id="PTHR22925:SF3">
    <property type="entry name" value="GLYCOSYL HYDROLASE FAMILY PROTEIN 43"/>
    <property type="match status" value="1"/>
</dbReference>
<comment type="similarity">
    <text evidence="1 4">Belongs to the glycosyl hydrolase 43 family.</text>
</comment>
<comment type="caution">
    <text evidence="7">The sequence shown here is derived from an EMBL/GenBank/DDBJ whole genome shotgun (WGS) entry which is preliminary data.</text>
</comment>
<keyword evidence="2 4" id="KW-0378">Hydrolase</keyword>
<evidence type="ECO:0000256" key="5">
    <source>
        <dbReference type="SAM" id="SignalP"/>
    </source>
</evidence>
<name>A0ABP1S173_9HEXA</name>
<protein>
    <recommendedName>
        <fullName evidence="6">CBM6 domain-containing protein</fullName>
    </recommendedName>
</protein>
<dbReference type="SUPFAM" id="SSF49785">
    <property type="entry name" value="Galactose-binding domain-like"/>
    <property type="match status" value="1"/>
</dbReference>
<dbReference type="CDD" id="cd04081">
    <property type="entry name" value="CBM35_galactosidase-like"/>
    <property type="match status" value="1"/>
</dbReference>
<dbReference type="Pfam" id="PF22704">
    <property type="entry name" value="CBM13-like"/>
    <property type="match status" value="1"/>
</dbReference>
<evidence type="ECO:0000313" key="8">
    <source>
        <dbReference type="Proteomes" id="UP001642540"/>
    </source>
</evidence>
<feature type="signal peptide" evidence="5">
    <location>
        <begin position="1"/>
        <end position="23"/>
    </location>
</feature>
<proteinExistence type="inferred from homology"/>
<evidence type="ECO:0000256" key="2">
    <source>
        <dbReference type="ARBA" id="ARBA00022801"/>
    </source>
</evidence>
<accession>A0ABP1S173</accession>
<dbReference type="PROSITE" id="PS51175">
    <property type="entry name" value="CBM6"/>
    <property type="match status" value="1"/>
</dbReference>
<dbReference type="Gene3D" id="2.60.120.260">
    <property type="entry name" value="Galactose-binding domain-like"/>
    <property type="match status" value="1"/>
</dbReference>
<dbReference type="InterPro" id="IPR023296">
    <property type="entry name" value="Glyco_hydro_beta-prop_sf"/>
</dbReference>
<dbReference type="Pfam" id="PF04616">
    <property type="entry name" value="Glyco_hydro_43"/>
    <property type="match status" value="1"/>
</dbReference>
<organism evidence="7 8">
    <name type="scientific">Orchesella dallaii</name>
    <dbReference type="NCBI Taxonomy" id="48710"/>
    <lineage>
        <taxon>Eukaryota</taxon>
        <taxon>Metazoa</taxon>
        <taxon>Ecdysozoa</taxon>
        <taxon>Arthropoda</taxon>
        <taxon>Hexapoda</taxon>
        <taxon>Collembola</taxon>
        <taxon>Entomobryomorpha</taxon>
        <taxon>Entomobryoidea</taxon>
        <taxon>Orchesellidae</taxon>
        <taxon>Orchesellinae</taxon>
        <taxon>Orchesella</taxon>
    </lineage>
</organism>
<evidence type="ECO:0000313" key="7">
    <source>
        <dbReference type="EMBL" id="CAL8141187.1"/>
    </source>
</evidence>
<dbReference type="Proteomes" id="UP001642540">
    <property type="component" value="Unassembled WGS sequence"/>
</dbReference>
<dbReference type="InterPro" id="IPR008979">
    <property type="entry name" value="Galactose-bd-like_sf"/>
</dbReference>
<reference evidence="7 8" key="1">
    <citation type="submission" date="2024-08" db="EMBL/GenBank/DDBJ databases">
        <authorList>
            <person name="Cucini C."/>
            <person name="Frati F."/>
        </authorList>
    </citation>
    <scope>NUCLEOTIDE SEQUENCE [LARGE SCALE GENOMIC DNA]</scope>
</reference>
<dbReference type="InterPro" id="IPR055240">
    <property type="entry name" value="CBM13-like"/>
</dbReference>
<dbReference type="CDD" id="cd18821">
    <property type="entry name" value="GH43_Pc3Gal43A-like"/>
    <property type="match status" value="1"/>
</dbReference>
<keyword evidence="8" id="KW-1185">Reference proteome</keyword>
<keyword evidence="3 4" id="KW-0326">Glycosidase</keyword>
<sequence length="462" mass="51503">MRQPSLLFVCLIVQTIFLQNSHTLSIFPGDAYWADTNGIPIQAHGGGFLKLDNTYYWFGEDKTEGGHLFHHVNCYKSTDLVTWEYVSHALSAVEGAGSEIGSDAVVERPKVIYNERNRQFVMWFHLDSSNYGLAKLGIAISNTVQGPYQYQGSVSPFDEDSRDMTVWVDEDDAEKSAYLVYATRVNLDTVIAKLSSDYLSIQERLLKLVDIHREAYAVFKKDGLFYIVMSRATGWDSNTNEYMYSRSMSGPWSERFQVAPSSSNTFDSQTNYVVPLPDGKFMFAGDRWNRNDLSDSRYVWLPIQFGSENTISISWSAQFSLDIATGSTSDRSSIAYDSRSPEAELVGGATVMPCSGCDNGDSVGYIGMGGKLIFRGVRGSQNAIHSVLIRYANGDSTWRFATLKVNNGAWERNITFPKSGGGQVTKQIVVQVPLNQGAVNEIEISNENGYGPDIDVLKVEEW</sequence>
<feature type="domain" description="CBM6" evidence="6">
    <location>
        <begin position="334"/>
        <end position="460"/>
    </location>
</feature>
<dbReference type="PANTHER" id="PTHR22925">
    <property type="entry name" value="GLYCOSYL HYDROLASE 43 FAMILY MEMBER"/>
    <property type="match status" value="1"/>
</dbReference>
<evidence type="ECO:0000256" key="1">
    <source>
        <dbReference type="ARBA" id="ARBA00009865"/>
    </source>
</evidence>
<evidence type="ECO:0000256" key="3">
    <source>
        <dbReference type="ARBA" id="ARBA00023295"/>
    </source>
</evidence>
<keyword evidence="5" id="KW-0732">Signal</keyword>
<evidence type="ECO:0000256" key="4">
    <source>
        <dbReference type="RuleBase" id="RU361187"/>
    </source>
</evidence>
<evidence type="ECO:0000259" key="6">
    <source>
        <dbReference type="PROSITE" id="PS51175"/>
    </source>
</evidence>
<dbReference type="InterPro" id="IPR005084">
    <property type="entry name" value="CBM6"/>
</dbReference>
<feature type="chain" id="PRO_5046223907" description="CBM6 domain-containing protein" evidence="5">
    <location>
        <begin position="24"/>
        <end position="462"/>
    </location>
</feature>
<dbReference type="Gene3D" id="2.115.10.20">
    <property type="entry name" value="Glycosyl hydrolase domain, family 43"/>
    <property type="match status" value="1"/>
</dbReference>